<dbReference type="Pfam" id="PF09339">
    <property type="entry name" value="HTH_IclR"/>
    <property type="match status" value="1"/>
</dbReference>
<evidence type="ECO:0000256" key="3">
    <source>
        <dbReference type="ARBA" id="ARBA00023163"/>
    </source>
</evidence>
<dbReference type="InterPro" id="IPR029016">
    <property type="entry name" value="GAF-like_dom_sf"/>
</dbReference>
<feature type="domain" description="IclR-ED" evidence="5">
    <location>
        <begin position="67"/>
        <end position="259"/>
    </location>
</feature>
<protein>
    <submittedName>
        <fullName evidence="6">IclR family transcriptional regulator</fullName>
    </submittedName>
</protein>
<evidence type="ECO:0000256" key="1">
    <source>
        <dbReference type="ARBA" id="ARBA00023015"/>
    </source>
</evidence>
<keyword evidence="2" id="KW-0238">DNA-binding</keyword>
<accession>A0ABQ6A732</accession>
<comment type="caution">
    <text evidence="6">The sequence shown here is derived from an EMBL/GenBank/DDBJ whole genome shotgun (WGS) entry which is preliminary data.</text>
</comment>
<dbReference type="EMBL" id="BSOS01000050">
    <property type="protein sequence ID" value="GLR67077.1"/>
    <property type="molecule type" value="Genomic_DNA"/>
</dbReference>
<dbReference type="InterPro" id="IPR036388">
    <property type="entry name" value="WH-like_DNA-bd_sf"/>
</dbReference>
<dbReference type="Gene3D" id="1.10.10.10">
    <property type="entry name" value="Winged helix-like DNA-binding domain superfamily/Winged helix DNA-binding domain"/>
    <property type="match status" value="1"/>
</dbReference>
<sequence length="262" mass="28495">MKQAAKPRPSGNASLEKGLDLFNRIARDRGQTPLAALAAEMGLPRSTLYRLTNALEGAGMIARLERHHYEVGLPLAEALRGMTPESQLARLSRPALRRLASTCGATAHLGVMENDMVTYLVKESAGSVPAEPSFSRENTQLEAYCSGIGKVLLAWLPEEERARYLAGGPFVALTQRTITDPVVLQETLQTVKAEQFARDDGEIADDLYCLAVPLWTGDQRVAAAISLSFARRAEQRREDEGHLAMLRACAARLSIGGDGFFS</sequence>
<organism evidence="6 7">
    <name type="scientific">Acidocella aquatica</name>
    <dbReference type="NCBI Taxonomy" id="1922313"/>
    <lineage>
        <taxon>Bacteria</taxon>
        <taxon>Pseudomonadati</taxon>
        <taxon>Pseudomonadota</taxon>
        <taxon>Alphaproteobacteria</taxon>
        <taxon>Acetobacterales</taxon>
        <taxon>Acidocellaceae</taxon>
        <taxon>Acidocella</taxon>
    </lineage>
</organism>
<dbReference type="PROSITE" id="PS51078">
    <property type="entry name" value="ICLR_ED"/>
    <property type="match status" value="1"/>
</dbReference>
<keyword evidence="7" id="KW-1185">Reference proteome</keyword>
<dbReference type="Pfam" id="PF01614">
    <property type="entry name" value="IclR_C"/>
    <property type="match status" value="1"/>
</dbReference>
<dbReference type="SUPFAM" id="SSF46785">
    <property type="entry name" value="Winged helix' DNA-binding domain"/>
    <property type="match status" value="1"/>
</dbReference>
<dbReference type="Proteomes" id="UP001156641">
    <property type="component" value="Unassembled WGS sequence"/>
</dbReference>
<evidence type="ECO:0000259" key="5">
    <source>
        <dbReference type="PROSITE" id="PS51078"/>
    </source>
</evidence>
<keyword evidence="3" id="KW-0804">Transcription</keyword>
<feature type="domain" description="HTH iclR-type" evidence="4">
    <location>
        <begin position="12"/>
        <end position="73"/>
    </location>
</feature>
<keyword evidence="1" id="KW-0805">Transcription regulation</keyword>
<dbReference type="SUPFAM" id="SSF55781">
    <property type="entry name" value="GAF domain-like"/>
    <property type="match status" value="1"/>
</dbReference>
<dbReference type="Gene3D" id="3.30.450.40">
    <property type="match status" value="1"/>
</dbReference>
<gene>
    <name evidence="6" type="ORF">GCM10010909_17580</name>
</gene>
<dbReference type="InterPro" id="IPR005471">
    <property type="entry name" value="Tscrpt_reg_IclR_N"/>
</dbReference>
<evidence type="ECO:0000259" key="4">
    <source>
        <dbReference type="PROSITE" id="PS51077"/>
    </source>
</evidence>
<evidence type="ECO:0000256" key="2">
    <source>
        <dbReference type="ARBA" id="ARBA00023125"/>
    </source>
</evidence>
<dbReference type="InterPro" id="IPR014757">
    <property type="entry name" value="Tscrpt_reg_IclR_C"/>
</dbReference>
<proteinExistence type="predicted"/>
<dbReference type="PANTHER" id="PTHR30136">
    <property type="entry name" value="HELIX-TURN-HELIX TRANSCRIPTIONAL REGULATOR, ICLR FAMILY"/>
    <property type="match status" value="1"/>
</dbReference>
<dbReference type="InterPro" id="IPR036390">
    <property type="entry name" value="WH_DNA-bd_sf"/>
</dbReference>
<reference evidence="7" key="1">
    <citation type="journal article" date="2019" name="Int. J. Syst. Evol. Microbiol.">
        <title>The Global Catalogue of Microorganisms (GCM) 10K type strain sequencing project: providing services to taxonomists for standard genome sequencing and annotation.</title>
        <authorList>
            <consortium name="The Broad Institute Genomics Platform"/>
            <consortium name="The Broad Institute Genome Sequencing Center for Infectious Disease"/>
            <person name="Wu L."/>
            <person name="Ma J."/>
        </authorList>
    </citation>
    <scope>NUCLEOTIDE SEQUENCE [LARGE SCALE GENOMIC DNA]</scope>
    <source>
        <strain evidence="7">NBRC 112502</strain>
    </source>
</reference>
<name>A0ABQ6A732_9PROT</name>
<evidence type="ECO:0000313" key="7">
    <source>
        <dbReference type="Proteomes" id="UP001156641"/>
    </source>
</evidence>
<dbReference type="PANTHER" id="PTHR30136:SF24">
    <property type="entry name" value="HTH-TYPE TRANSCRIPTIONAL REPRESSOR ALLR"/>
    <property type="match status" value="1"/>
</dbReference>
<dbReference type="InterPro" id="IPR050707">
    <property type="entry name" value="HTH_MetabolicPath_Reg"/>
</dbReference>
<dbReference type="PROSITE" id="PS51077">
    <property type="entry name" value="HTH_ICLR"/>
    <property type="match status" value="1"/>
</dbReference>
<dbReference type="RefSeq" id="WP_284257791.1">
    <property type="nucleotide sequence ID" value="NZ_BSOS01000050.1"/>
</dbReference>
<evidence type="ECO:0000313" key="6">
    <source>
        <dbReference type="EMBL" id="GLR67077.1"/>
    </source>
</evidence>
<dbReference type="SMART" id="SM00346">
    <property type="entry name" value="HTH_ICLR"/>
    <property type="match status" value="1"/>
</dbReference>